<evidence type="ECO:0000313" key="1">
    <source>
        <dbReference type="EMBL" id="PZP50110.1"/>
    </source>
</evidence>
<dbReference type="Proteomes" id="UP000249645">
    <property type="component" value="Unassembled WGS sequence"/>
</dbReference>
<dbReference type="Gene3D" id="3.40.50.1110">
    <property type="entry name" value="SGNH hydrolase"/>
    <property type="match status" value="1"/>
</dbReference>
<evidence type="ECO:0000313" key="2">
    <source>
        <dbReference type="Proteomes" id="UP000249645"/>
    </source>
</evidence>
<name>A0A2W5F8V0_9SPHI</name>
<dbReference type="GO" id="GO:0016788">
    <property type="term" value="F:hydrolase activity, acting on ester bonds"/>
    <property type="evidence" value="ECO:0007669"/>
    <property type="project" value="UniProtKB-ARBA"/>
</dbReference>
<dbReference type="SUPFAM" id="SSF52266">
    <property type="entry name" value="SGNH hydrolase"/>
    <property type="match status" value="2"/>
</dbReference>
<dbReference type="AlphaFoldDB" id="A0A2W5F8V0"/>
<gene>
    <name evidence="1" type="ORF">DI598_06325</name>
</gene>
<reference evidence="1 2" key="1">
    <citation type="submission" date="2017-11" db="EMBL/GenBank/DDBJ databases">
        <title>Infants hospitalized years apart are colonized by the same room-sourced microbial strains.</title>
        <authorList>
            <person name="Brooks B."/>
            <person name="Olm M.R."/>
            <person name="Firek B.A."/>
            <person name="Baker R."/>
            <person name="Thomas B.C."/>
            <person name="Morowitz M.J."/>
            <person name="Banfield J.F."/>
        </authorList>
    </citation>
    <scope>NUCLEOTIDE SEQUENCE [LARGE SCALE GENOMIC DNA]</scope>
    <source>
        <strain evidence="1">S2_009_000_R2_76</strain>
    </source>
</reference>
<protein>
    <recommendedName>
        <fullName evidence="3">G-D-S-L family lipolytic protein</fullName>
    </recommendedName>
</protein>
<comment type="caution">
    <text evidence="1">The sequence shown here is derived from an EMBL/GenBank/DDBJ whole genome shotgun (WGS) entry which is preliminary data.</text>
</comment>
<dbReference type="EMBL" id="QFOI01000081">
    <property type="protein sequence ID" value="PZP50110.1"/>
    <property type="molecule type" value="Genomic_DNA"/>
</dbReference>
<dbReference type="InterPro" id="IPR036514">
    <property type="entry name" value="SGNH_hydro_sf"/>
</dbReference>
<proteinExistence type="predicted"/>
<organism evidence="1 2">
    <name type="scientific">Pseudopedobacter saltans</name>
    <dbReference type="NCBI Taxonomy" id="151895"/>
    <lineage>
        <taxon>Bacteria</taxon>
        <taxon>Pseudomonadati</taxon>
        <taxon>Bacteroidota</taxon>
        <taxon>Sphingobacteriia</taxon>
        <taxon>Sphingobacteriales</taxon>
        <taxon>Sphingobacteriaceae</taxon>
        <taxon>Pseudopedobacter</taxon>
    </lineage>
</organism>
<evidence type="ECO:0008006" key="3">
    <source>
        <dbReference type="Google" id="ProtNLM"/>
    </source>
</evidence>
<sequence length="500" mass="50936">MKKNYINISLASILLYLSSCTPKTDVPAATKGSIDVSKYVAIGNSITSGFADAALYYDGQIVSYPNLLAKQFEAIGGGSFVQPLVPQNSVGIGSSGNAKLILGIVDGDLSPIPAAASGDSSIWRTSVAATGPFNNMGVPGAKAITTVYPGYGNPLLGAGRFNPFFYRMTTAPATASILSDAAAQNPTFFSMFIGSNDVLAYALAGGASDAITPSAGSAGIGFDASIDLIVNTMTANGAKGVVANVPDITTIPFFTTVPYNPLTSSVLGSGDTAVGSATITALNTGLYGPLKQALTAFGAGNRINLLSSSASNPLLIKDSTLTNLSAQLTAALTPSLGASTATAFGQIYGQARQATANDLVLLSSRSAIGATVTGAPTSINKNGISYPMANLYVLTQAEVTAIKTATTAFNTKLKAVAASKGLAFVDVNAFLAQVQTGIHYNGRDITATFVTGGAFSLDGIHLTPLGNAMLANKFIDAINSTYGSTIKEIDASNYIGVKFP</sequence>
<accession>A0A2W5F8V0</accession>